<sequence length="561" mass="59910">MLRDPLGIAYATVALVFAVLSTVAWRRRATSPVVARYLVVTMLGAGWWSVATALAVGTAEPWAAVGALAVYPGVGTVVLGFVYLSAAITDPEWTPSRRLTGWLLVVPVLVTVAAATNPLHQLLLRGPGTAELTGSADWEYGPLFWVHTAYSYGALAIGVGLIARGWWRAPAVFRSQRRSVLVAVLIPLAANVVKVFGGLEQITDPTPFAFAITGTVMAFSIFRQDLVTFSPVARELIIEQMSDAIIAISPAGRVLDLNAAAVDVVQTVGPRERVELVGTSARSLLGPELAGIRDEARDVTVDAGGRAVELHVRGSQLVDRQGRLLGSVLVARDVTAAKEQSRHLAEVNSQLVRQVETIDRLRTELVELANRDPLTSLHNRRFLVERFPVMLAEVQECDGTLAAVMVDVDRFKSVNDRYGHLVGDAVLVEVAHRLRAHAPAGALVTRWGGEEFFVALAGAGVDDGVRFAEAVRARFARDPVLVAGHRIECTISCGVAAFPEAGTTTNELFQAADTAVYAAKAAGRDAVRTHVGHRSHPAPPSTSPTRTWPPSARSPSSPASA</sequence>
<dbReference type="InterPro" id="IPR000700">
    <property type="entry name" value="PAS-assoc_C"/>
</dbReference>
<keyword evidence="7" id="KW-1185">Reference proteome</keyword>
<dbReference type="AlphaFoldDB" id="A0A7Y0M0L8"/>
<feature type="coiled-coil region" evidence="1">
    <location>
        <begin position="344"/>
        <end position="371"/>
    </location>
</feature>
<protein>
    <submittedName>
        <fullName evidence="6">Diguanylate cyclase</fullName>
    </submittedName>
</protein>
<dbReference type="Pfam" id="PF16927">
    <property type="entry name" value="HisKA_7TM"/>
    <property type="match status" value="1"/>
</dbReference>
<dbReference type="NCBIfam" id="TIGR00254">
    <property type="entry name" value="GGDEF"/>
    <property type="match status" value="1"/>
</dbReference>
<evidence type="ECO:0000256" key="2">
    <source>
        <dbReference type="SAM" id="MobiDB-lite"/>
    </source>
</evidence>
<name>A0A7Y0M0L8_CELFI</name>
<feature type="domain" description="GGDEF" evidence="5">
    <location>
        <begin position="399"/>
        <end position="532"/>
    </location>
</feature>
<feature type="transmembrane region" description="Helical" evidence="3">
    <location>
        <begin position="6"/>
        <end position="25"/>
    </location>
</feature>
<evidence type="ECO:0000259" key="5">
    <source>
        <dbReference type="PROSITE" id="PS50887"/>
    </source>
</evidence>
<feature type="transmembrane region" description="Helical" evidence="3">
    <location>
        <begin position="62"/>
        <end position="87"/>
    </location>
</feature>
<feature type="transmembrane region" description="Helical" evidence="3">
    <location>
        <begin position="99"/>
        <end position="123"/>
    </location>
</feature>
<evidence type="ECO:0000259" key="4">
    <source>
        <dbReference type="PROSITE" id="PS50113"/>
    </source>
</evidence>
<reference evidence="6 7" key="1">
    <citation type="submission" date="2020-04" db="EMBL/GenBank/DDBJ databases">
        <title>Sequencing and Assembly of C. fimi.</title>
        <authorList>
            <person name="Ramsey A.R."/>
        </authorList>
    </citation>
    <scope>NUCLEOTIDE SEQUENCE [LARGE SCALE GENOMIC DNA]</scope>
    <source>
        <strain evidence="6 7">SB</strain>
    </source>
</reference>
<dbReference type="PROSITE" id="PS50113">
    <property type="entry name" value="PAC"/>
    <property type="match status" value="1"/>
</dbReference>
<dbReference type="Gene3D" id="3.30.70.270">
    <property type="match status" value="1"/>
</dbReference>
<dbReference type="GO" id="GO:0052621">
    <property type="term" value="F:diguanylate cyclase activity"/>
    <property type="evidence" value="ECO:0007669"/>
    <property type="project" value="TreeGrafter"/>
</dbReference>
<dbReference type="SMART" id="SM00267">
    <property type="entry name" value="GGDEF"/>
    <property type="match status" value="1"/>
</dbReference>
<dbReference type="GO" id="GO:0043709">
    <property type="term" value="P:cell adhesion involved in single-species biofilm formation"/>
    <property type="evidence" value="ECO:0007669"/>
    <property type="project" value="TreeGrafter"/>
</dbReference>
<dbReference type="InterPro" id="IPR013767">
    <property type="entry name" value="PAS_fold"/>
</dbReference>
<dbReference type="InterPro" id="IPR050469">
    <property type="entry name" value="Diguanylate_Cyclase"/>
</dbReference>
<proteinExistence type="predicted"/>
<comment type="caution">
    <text evidence="6">The sequence shown here is derived from an EMBL/GenBank/DDBJ whole genome shotgun (WGS) entry which is preliminary data.</text>
</comment>
<dbReference type="Gene3D" id="3.30.450.20">
    <property type="entry name" value="PAS domain"/>
    <property type="match status" value="1"/>
</dbReference>
<dbReference type="Pfam" id="PF00989">
    <property type="entry name" value="PAS"/>
    <property type="match status" value="1"/>
</dbReference>
<dbReference type="InterPro" id="IPR029787">
    <property type="entry name" value="Nucleotide_cyclase"/>
</dbReference>
<dbReference type="InterPro" id="IPR031621">
    <property type="entry name" value="HisKA_7TM"/>
</dbReference>
<dbReference type="CDD" id="cd01949">
    <property type="entry name" value="GGDEF"/>
    <property type="match status" value="1"/>
</dbReference>
<dbReference type="GO" id="GO:0006355">
    <property type="term" value="P:regulation of DNA-templated transcription"/>
    <property type="evidence" value="ECO:0007669"/>
    <property type="project" value="InterPro"/>
</dbReference>
<feature type="compositionally biased region" description="Low complexity" evidence="2">
    <location>
        <begin position="543"/>
        <end position="561"/>
    </location>
</feature>
<dbReference type="InterPro" id="IPR043128">
    <property type="entry name" value="Rev_trsase/Diguanyl_cyclase"/>
</dbReference>
<dbReference type="GO" id="GO:1902201">
    <property type="term" value="P:negative regulation of bacterial-type flagellum-dependent cell motility"/>
    <property type="evidence" value="ECO:0007669"/>
    <property type="project" value="TreeGrafter"/>
</dbReference>
<dbReference type="SUPFAM" id="SSF55073">
    <property type="entry name" value="Nucleotide cyclase"/>
    <property type="match status" value="1"/>
</dbReference>
<dbReference type="InterPro" id="IPR035965">
    <property type="entry name" value="PAS-like_dom_sf"/>
</dbReference>
<gene>
    <name evidence="6" type="ORF">HIR71_14120</name>
</gene>
<dbReference type="RefSeq" id="WP_169325708.1">
    <property type="nucleotide sequence ID" value="NZ_JABCJJ010000031.1"/>
</dbReference>
<dbReference type="FunFam" id="3.30.70.270:FF:000001">
    <property type="entry name" value="Diguanylate cyclase domain protein"/>
    <property type="match status" value="1"/>
</dbReference>
<keyword evidence="3" id="KW-0812">Transmembrane</keyword>
<feature type="transmembrane region" description="Helical" evidence="3">
    <location>
        <begin position="179"/>
        <end position="199"/>
    </location>
</feature>
<dbReference type="PANTHER" id="PTHR45138">
    <property type="entry name" value="REGULATORY COMPONENTS OF SENSORY TRANSDUCTION SYSTEM"/>
    <property type="match status" value="1"/>
</dbReference>
<feature type="domain" description="PAC" evidence="4">
    <location>
        <begin position="292"/>
        <end position="346"/>
    </location>
</feature>
<dbReference type="SUPFAM" id="SSF55785">
    <property type="entry name" value="PYP-like sensor domain (PAS domain)"/>
    <property type="match status" value="1"/>
</dbReference>
<accession>A0A7Y0M0L8</accession>
<dbReference type="Pfam" id="PF00990">
    <property type="entry name" value="GGDEF"/>
    <property type="match status" value="1"/>
</dbReference>
<feature type="transmembrane region" description="Helical" evidence="3">
    <location>
        <begin position="37"/>
        <end position="56"/>
    </location>
</feature>
<keyword evidence="3" id="KW-1133">Transmembrane helix</keyword>
<evidence type="ECO:0000313" key="6">
    <source>
        <dbReference type="EMBL" id="NMR21335.1"/>
    </source>
</evidence>
<dbReference type="GO" id="GO:0005886">
    <property type="term" value="C:plasma membrane"/>
    <property type="evidence" value="ECO:0007669"/>
    <property type="project" value="TreeGrafter"/>
</dbReference>
<dbReference type="EMBL" id="JABCJJ010000031">
    <property type="protein sequence ID" value="NMR21335.1"/>
    <property type="molecule type" value="Genomic_DNA"/>
</dbReference>
<dbReference type="Proteomes" id="UP000562124">
    <property type="component" value="Unassembled WGS sequence"/>
</dbReference>
<evidence type="ECO:0000256" key="3">
    <source>
        <dbReference type="SAM" id="Phobius"/>
    </source>
</evidence>
<feature type="transmembrane region" description="Helical" evidence="3">
    <location>
        <begin position="143"/>
        <end position="167"/>
    </location>
</feature>
<dbReference type="InterPro" id="IPR000160">
    <property type="entry name" value="GGDEF_dom"/>
</dbReference>
<keyword evidence="3" id="KW-0472">Membrane</keyword>
<dbReference type="PROSITE" id="PS50887">
    <property type="entry name" value="GGDEF"/>
    <property type="match status" value="1"/>
</dbReference>
<organism evidence="6 7">
    <name type="scientific">Cellulomonas fimi</name>
    <dbReference type="NCBI Taxonomy" id="1708"/>
    <lineage>
        <taxon>Bacteria</taxon>
        <taxon>Bacillati</taxon>
        <taxon>Actinomycetota</taxon>
        <taxon>Actinomycetes</taxon>
        <taxon>Micrococcales</taxon>
        <taxon>Cellulomonadaceae</taxon>
        <taxon>Cellulomonas</taxon>
    </lineage>
</organism>
<evidence type="ECO:0000256" key="1">
    <source>
        <dbReference type="SAM" id="Coils"/>
    </source>
</evidence>
<dbReference type="PANTHER" id="PTHR45138:SF9">
    <property type="entry name" value="DIGUANYLATE CYCLASE DGCM-RELATED"/>
    <property type="match status" value="1"/>
</dbReference>
<evidence type="ECO:0000313" key="7">
    <source>
        <dbReference type="Proteomes" id="UP000562124"/>
    </source>
</evidence>
<keyword evidence="1" id="KW-0175">Coiled coil</keyword>
<feature type="region of interest" description="Disordered" evidence="2">
    <location>
        <begin position="528"/>
        <end position="561"/>
    </location>
</feature>